<dbReference type="InterPro" id="IPR049569">
    <property type="entry name" value="HELZ_DEAD-box_1"/>
</dbReference>
<feature type="domain" description="DNA2/NAM7 helicase helicase" evidence="2">
    <location>
        <begin position="903"/>
        <end position="977"/>
    </location>
</feature>
<feature type="domain" description="DNA2/NAM7 helicase helicase" evidence="2">
    <location>
        <begin position="785"/>
        <end position="875"/>
    </location>
</feature>
<organism evidence="4 5">
    <name type="scientific">Strongylocentrotus purpuratus</name>
    <name type="common">Purple sea urchin</name>
    <dbReference type="NCBI Taxonomy" id="7668"/>
    <lineage>
        <taxon>Eukaryota</taxon>
        <taxon>Metazoa</taxon>
        <taxon>Echinodermata</taxon>
        <taxon>Eleutherozoa</taxon>
        <taxon>Echinozoa</taxon>
        <taxon>Echinoidea</taxon>
        <taxon>Euechinoidea</taxon>
        <taxon>Echinacea</taxon>
        <taxon>Camarodonta</taxon>
        <taxon>Echinidea</taxon>
        <taxon>Strongylocentrotidae</taxon>
        <taxon>Strongylocentrotus</taxon>
    </lineage>
</organism>
<keyword evidence="5" id="KW-1185">Reference proteome</keyword>
<dbReference type="GeneID" id="575216"/>
<dbReference type="InterPro" id="IPR045055">
    <property type="entry name" value="DNA2/NAM7-like"/>
</dbReference>
<evidence type="ECO:0000256" key="1">
    <source>
        <dbReference type="SAM" id="MobiDB-lite"/>
    </source>
</evidence>
<evidence type="ECO:0000259" key="3">
    <source>
        <dbReference type="Pfam" id="PF13087"/>
    </source>
</evidence>
<dbReference type="PANTHER" id="PTHR10887:SF365">
    <property type="entry name" value="HELICASE WITH ZINC FINGER DOMAIN-RELATED"/>
    <property type="match status" value="1"/>
</dbReference>
<dbReference type="InterPro" id="IPR041677">
    <property type="entry name" value="DNA2/NAM7_AAA_11"/>
</dbReference>
<reference evidence="4" key="2">
    <citation type="submission" date="2021-01" db="UniProtKB">
        <authorList>
            <consortium name="EnsemblMetazoa"/>
        </authorList>
    </citation>
    <scope>IDENTIFICATION</scope>
</reference>
<feature type="compositionally biased region" description="Low complexity" evidence="1">
    <location>
        <begin position="1158"/>
        <end position="1169"/>
    </location>
</feature>
<feature type="compositionally biased region" description="Basic and acidic residues" evidence="1">
    <location>
        <begin position="1459"/>
        <end position="1469"/>
    </location>
</feature>
<feature type="region of interest" description="Disordered" evidence="1">
    <location>
        <begin position="1737"/>
        <end position="1875"/>
    </location>
</feature>
<dbReference type="InParanoid" id="A0A7M7NRS8"/>
<dbReference type="GO" id="GO:0035194">
    <property type="term" value="P:regulatory ncRNA-mediated post-transcriptional gene silencing"/>
    <property type="evidence" value="ECO:0000318"/>
    <property type="project" value="GO_Central"/>
</dbReference>
<dbReference type="EnsemblMetazoa" id="XM_030984721">
    <property type="protein sequence ID" value="XP_030840581"/>
    <property type="gene ID" value="LOC575216"/>
</dbReference>
<name>A0A7M7NRS8_STRPU</name>
<dbReference type="CDD" id="cd18808">
    <property type="entry name" value="SF1_C_Upf1"/>
    <property type="match status" value="1"/>
</dbReference>
<dbReference type="InterPro" id="IPR019734">
    <property type="entry name" value="TPR_rpt"/>
</dbReference>
<dbReference type="PANTHER" id="PTHR10887">
    <property type="entry name" value="DNA2/NAM7 HELICASE FAMILY"/>
    <property type="match status" value="1"/>
</dbReference>
<feature type="compositionally biased region" description="Low complexity" evidence="1">
    <location>
        <begin position="1794"/>
        <end position="1829"/>
    </location>
</feature>
<dbReference type="InterPro" id="IPR041679">
    <property type="entry name" value="DNA2/NAM7-like_C"/>
</dbReference>
<feature type="region of interest" description="Disordered" evidence="1">
    <location>
        <begin position="1148"/>
        <end position="1176"/>
    </location>
</feature>
<feature type="compositionally biased region" description="Polar residues" evidence="1">
    <location>
        <begin position="1505"/>
        <end position="1527"/>
    </location>
</feature>
<dbReference type="SUPFAM" id="SSF52540">
    <property type="entry name" value="P-loop containing nucleoside triphosphate hydrolases"/>
    <property type="match status" value="1"/>
</dbReference>
<dbReference type="InterPro" id="IPR027417">
    <property type="entry name" value="P-loop_NTPase"/>
</dbReference>
<reference evidence="5" key="1">
    <citation type="submission" date="2015-02" db="EMBL/GenBank/DDBJ databases">
        <title>Genome sequencing for Strongylocentrotus purpuratus.</title>
        <authorList>
            <person name="Murali S."/>
            <person name="Liu Y."/>
            <person name="Vee V."/>
            <person name="English A."/>
            <person name="Wang M."/>
            <person name="Skinner E."/>
            <person name="Han Y."/>
            <person name="Muzny D.M."/>
            <person name="Worley K.C."/>
            <person name="Gibbs R.A."/>
        </authorList>
    </citation>
    <scope>NUCLEOTIDE SEQUENCE</scope>
</reference>
<feature type="compositionally biased region" description="Low complexity" evidence="1">
    <location>
        <begin position="51"/>
        <end position="98"/>
    </location>
</feature>
<dbReference type="GO" id="GO:0043186">
    <property type="term" value="C:P granule"/>
    <property type="evidence" value="ECO:0000318"/>
    <property type="project" value="GO_Central"/>
</dbReference>
<feature type="compositionally biased region" description="Polar residues" evidence="1">
    <location>
        <begin position="1691"/>
        <end position="1705"/>
    </location>
</feature>
<accession>A0A7M7NRS8</accession>
<dbReference type="Pfam" id="PF13086">
    <property type="entry name" value="AAA_11"/>
    <property type="match status" value="2"/>
</dbReference>
<dbReference type="FunCoup" id="A0A7M7NRS8">
    <property type="interactions" value="814"/>
</dbReference>
<dbReference type="Gene3D" id="1.25.40.10">
    <property type="entry name" value="Tetratricopeptide repeat domain"/>
    <property type="match status" value="1"/>
</dbReference>
<dbReference type="FunFam" id="3.40.50.300:FF:000453">
    <property type="entry name" value="Probable helicase with zinc finger domain"/>
    <property type="match status" value="1"/>
</dbReference>
<evidence type="ECO:0000313" key="5">
    <source>
        <dbReference type="Proteomes" id="UP000007110"/>
    </source>
</evidence>
<feature type="compositionally biased region" description="Low complexity" evidence="1">
    <location>
        <begin position="1762"/>
        <end position="1773"/>
    </location>
</feature>
<dbReference type="Gene3D" id="3.40.50.300">
    <property type="entry name" value="P-loop containing nucleotide triphosphate hydrolases"/>
    <property type="match status" value="2"/>
</dbReference>
<feature type="region of interest" description="Disordered" evidence="1">
    <location>
        <begin position="1691"/>
        <end position="1724"/>
    </location>
</feature>
<feature type="region of interest" description="Disordered" evidence="1">
    <location>
        <begin position="51"/>
        <end position="109"/>
    </location>
</feature>
<dbReference type="GO" id="GO:0005829">
    <property type="term" value="C:cytosol"/>
    <property type="evidence" value="ECO:0000318"/>
    <property type="project" value="GO_Central"/>
</dbReference>
<feature type="compositionally biased region" description="Polar residues" evidence="1">
    <location>
        <begin position="1551"/>
        <end position="1571"/>
    </location>
</feature>
<dbReference type="InterPro" id="IPR047187">
    <property type="entry name" value="SF1_C_Upf1"/>
</dbReference>
<feature type="region of interest" description="Disordered" evidence="1">
    <location>
        <begin position="1386"/>
        <end position="1469"/>
    </location>
</feature>
<feature type="compositionally biased region" description="Basic and acidic residues" evidence="1">
    <location>
        <begin position="251"/>
        <end position="266"/>
    </location>
</feature>
<evidence type="ECO:0000313" key="4">
    <source>
        <dbReference type="EnsemblMetazoa" id="XP_030840581"/>
    </source>
</evidence>
<dbReference type="OMA" id="DYLHAYV"/>
<proteinExistence type="predicted"/>
<dbReference type="GO" id="GO:0003723">
    <property type="term" value="F:RNA binding"/>
    <property type="evidence" value="ECO:0000318"/>
    <property type="project" value="GO_Central"/>
</dbReference>
<dbReference type="SUPFAM" id="SSF48452">
    <property type="entry name" value="TPR-like"/>
    <property type="match status" value="1"/>
</dbReference>
<feature type="region of interest" description="Disordered" evidence="1">
    <location>
        <begin position="1650"/>
        <end position="1670"/>
    </location>
</feature>
<dbReference type="GO" id="GO:0004386">
    <property type="term" value="F:helicase activity"/>
    <property type="evidence" value="ECO:0007669"/>
    <property type="project" value="InterPro"/>
</dbReference>
<dbReference type="SMART" id="SM00028">
    <property type="entry name" value="TPR"/>
    <property type="match status" value="3"/>
</dbReference>
<feature type="compositionally biased region" description="Low complexity" evidence="1">
    <location>
        <begin position="1528"/>
        <end position="1539"/>
    </location>
</feature>
<evidence type="ECO:0000259" key="2">
    <source>
        <dbReference type="Pfam" id="PF13086"/>
    </source>
</evidence>
<dbReference type="CDD" id="cd18077">
    <property type="entry name" value="DEXXQc_HELZ"/>
    <property type="match status" value="1"/>
</dbReference>
<feature type="region of interest" description="Disordered" evidence="1">
    <location>
        <begin position="192"/>
        <end position="266"/>
    </location>
</feature>
<evidence type="ECO:0008006" key="6">
    <source>
        <dbReference type="Google" id="ProtNLM"/>
    </source>
</evidence>
<dbReference type="Proteomes" id="UP000007110">
    <property type="component" value="Unassembled WGS sequence"/>
</dbReference>
<dbReference type="RefSeq" id="XP_030840581.1">
    <property type="nucleotide sequence ID" value="XM_030984721.1"/>
</dbReference>
<dbReference type="InterPro" id="IPR011990">
    <property type="entry name" value="TPR-like_helical_dom_sf"/>
</dbReference>
<feature type="compositionally biased region" description="Polar residues" evidence="1">
    <location>
        <begin position="1774"/>
        <end position="1793"/>
    </location>
</feature>
<protein>
    <recommendedName>
        <fullName evidence="6">C3H1-type domain-containing protein</fullName>
    </recommendedName>
</protein>
<dbReference type="OrthoDB" id="5988104at2759"/>
<feature type="region of interest" description="Disordered" evidence="1">
    <location>
        <begin position="1504"/>
        <end position="1604"/>
    </location>
</feature>
<dbReference type="KEGG" id="spu:575216"/>
<sequence>MREILDKVRWHTMDTRHKQLHDRANDLFSRQQYQQAAELFTQALQQQLATATAWGDSSNSSSNNTQQQTPRQQPQTASSSPRHSNNSHAHQNNHASPSPHQHHHHRDHHLSCLNKRATCFLKLDQNEKALDDINKLLALSPTRSSLGKLLMRKTQALSKLHKTQEAYETAKQWTSAEPKNGQASKEVNRLKRLLDEKTENPSTSRNTSARDKNGTEASSHPSQSSGRGQGASGGSASSASSTHHQRGKRKPASEGKHKKDAGKQESPENFCSFCQVQCSTQVDYHLHSMSESHRAIISSDEGRDWKHRPPPRGAVGEEYLLCADRLKCRFGQQCTYAHSEDELAEWKERYRYRQMKYQRARDKQIHGMGFAEQLFEKWMNSPAPLNVLSESIDDVKVSINSDSNVTVSSKNTAHSWIFTLHCKQPSKQLQRVALFFDVHRPHFSITSILMGDSKRQNSLDIPENCQEWSSKMSSHNNNNNINPYNSTKSKERIYRVKIQFTSQIFGTFRQSIIFDFGMEPVLMKRISVDSVSAMDQKELEEVRESMVCVTERWDGTNKTVVDFSPPIQLGTEEDKGLLSFYVPPHSTEELFKRSVLEKTITKNNYKNRMHDLLYIEETARFRDIGKFNIRTTLQMANTFMLVPSRNSGARYAQSGQLFALMRLNDDLSADTPGGRLILNSCNSVILAPVQEGRTSEKVYEAPITEKSKDSIYLTLSKQCVDDLRLKNNSQIKVELQFQLNRLHMCEMHYAVDKVPDMSLLFPEVHTNAKVPWTPNKQWSDKMDMQMNSKQREAIVAMTTPLVHQLPPIFLVGPYGTGKTYTLAHATRLILQQPNTKILICTHSNSAADLYIRDYFHSFVESGNTAAKPLRIYFKDRWVPTVHPIVRLYCCMSEGEDRFVMPTKEQVLKHRVVVATLSTSRFLTHLELEPGYFTHILLDEAAQAMECETVMPLALATKDTRIVLAGDYMQISPQVHSEFVFDRHLHISLLERLYDHYPDDHPCKILLCANYRSHEAIVDYTSDLFYDGKLLACGKQPPHPKWYPLTFFTARGEDVQEKNSISFFNNSEVFELCDRVQELQKMWPEEWGTCDENSIGVVAHYSDQVFRIRHELRKRKLFSVSVERVMNVQGKQFRALFISTVRTHHTCKHMVKAQPSKKSGSASKDSPQSSSEEEPDYGFLSNDKLLNTAITRAQSLVAVIGDPISVCSIGKCRKLWEKFISMCNDNDSLHGCTFSSIQDQLSNVEMKKTYVLNPLAKEFIPRALRNQMMGAPFIQGSPPRGIATINNNLHRSVLSPSHTPTPPIPGNQSLPFFGGVGAMPGGSMVRPASPVPFIDPYTGRRVVYVPMMHMPVPVRMVQNPYYHHQFPHYPYMDPAVPYHPHQFMHQGGFMIPPGMKQHPQGPPGSPAHQPAQDKHQGPGAKEAPTSSALRHPGGAAHRIPSGSPARDPRLMSLPLGQYDTDSRRGSHPERQEVVAKIEEMQINEEFQYLLRTRGQNYADNFLANAKRSQSPKVGPGRQTSDTAPQTKISQQQHQGQRSQSMYTDKTDALGASGQQLPFSNSVNHWKTSSESNQPDRDPWPTRSKSHNPRDTLDSKGNQPKIRDPAIIDQGPAFNMHRMPYSPLEPAPPNVFVDSHMPPWRDHEAKHQREFSVQPSDLSPRTPANFLDNSPGMSPLELAIQLGDAKGSFLGKSQSNSFTFNGRSPLTSPRDDPNHLAPPSSRKGFGHQAMLGQEHTFRPVSKDDRSSSPHGAHPSVGHQRWPQSSMSNNFSSTLSPQHHQQEFNSYPQSQGLQNFSPTTPSLSSQESLPSPSSPYGQGSTSNLLGLSTSPTNFKDDGKPSMSYASALRAPPKPKVRAKDERMKTASPDPLSLIKDLGNRHTKDGFYSIF</sequence>
<dbReference type="FunFam" id="3.40.50.300:FF:000419">
    <property type="entry name" value="Probable helicase with zinc finger domain"/>
    <property type="match status" value="1"/>
</dbReference>
<dbReference type="Pfam" id="PF13087">
    <property type="entry name" value="AAA_12"/>
    <property type="match status" value="1"/>
</dbReference>
<feature type="domain" description="DNA2/NAM7 helicase-like C-terminal" evidence="3">
    <location>
        <begin position="985"/>
        <end position="1201"/>
    </location>
</feature>